<dbReference type="PANTHER" id="PTHR40980">
    <property type="entry name" value="PLUG DOMAIN-CONTAINING PROTEIN"/>
    <property type="match status" value="1"/>
</dbReference>
<evidence type="ECO:0000256" key="6">
    <source>
        <dbReference type="SAM" id="SignalP"/>
    </source>
</evidence>
<evidence type="ECO:0000259" key="8">
    <source>
        <dbReference type="Pfam" id="PF07715"/>
    </source>
</evidence>
<dbReference type="InterPro" id="IPR037066">
    <property type="entry name" value="Plug_dom_sf"/>
</dbReference>
<evidence type="ECO:0000259" key="7">
    <source>
        <dbReference type="Pfam" id="PF00593"/>
    </source>
</evidence>
<organism evidence="9 10">
    <name type="scientific">Sphingomonas gilva</name>
    <dbReference type="NCBI Taxonomy" id="2305907"/>
    <lineage>
        <taxon>Bacteria</taxon>
        <taxon>Pseudomonadati</taxon>
        <taxon>Pseudomonadota</taxon>
        <taxon>Alphaproteobacteria</taxon>
        <taxon>Sphingomonadales</taxon>
        <taxon>Sphingomonadaceae</taxon>
        <taxon>Sphingomonas</taxon>
    </lineage>
</organism>
<sequence>MNTPLTLGTLLLLSTALTSPAWGQTPPPSSSTPGGTTAVQELPGQPAAEVPAQDGGQDELEVSIPGGGSDQPDIVVRGRYIPDVVRSTPEIVAVLSSADIARTGEGDIAGALQRVTGLSVVGNGFVYVRGLGDRYSLALLNGSPLPSPEPLKRVVPLDIFPTSVLGSALVQKSYSANYPGEFGGGVINLTTKAIPTESFLTIGGGVGGDSETTFELGYTHYGSDTDWLGYDDGTRSPQGAFERALESGMSITPGNFTTEELQAVTASLANSPTTVAQTNRNIPANFSTDISAGTAMDIGDDARVGVIAAAGFSNSWRTRDAIQQVTGGFSGDELNPDVDFRSVRTDNRITLNGLLGVGIEFGEQTIRWTNLYIHDTLKQTRIGLGIDGLSVDDTRQVALQNTAWYERQLIDTQLVGEFEFGDLGVDVRGTYANSQREAPYERSFSYVFDETAGDFVNNLEGPGQSATVSFSDLNEDVWAGGVDLTYKFAPLAMSLSAGYAYSDTERTSVRRDFRYLTDGDLGLAVAQQRPDYLLSDFNVYTYNILLNEISGQAGNAAYDAGLRVHAGYAQLEADFGSGVSATAGVRYEDGRQFVTPVDLLGAGVGGIEPTLIENDYWLPAATITWNFAEDMQLRLNASKTIARPQFRELAFQVYQDTESDRQFFGNPFLVDSELFNAEARYEWYFGRGERLSLAGFYKKIDRPIEAFAFRQSSSLQTSFANAPQADLYGAELEVVKYVPLDSMGGDFFAPRRLVLIGNYTYSKSELKVGEGDEVIFSSGQVFAASNLFRDGAPLTGQSEHLANLQIGLENTDRVSQQTFLLTYASERVTNRGPFGNPQEPDIIERPGLRLDFVAREEVPAFGTTLGFKFEVRNITGEDYEEFQEAGSSRIDVNTYDVGTSVALGVEVKF</sequence>
<dbReference type="Gene3D" id="2.40.170.20">
    <property type="entry name" value="TonB-dependent receptor, beta-barrel domain"/>
    <property type="match status" value="1"/>
</dbReference>
<keyword evidence="9" id="KW-0675">Receptor</keyword>
<dbReference type="RefSeq" id="WP_118864537.1">
    <property type="nucleotide sequence ID" value="NZ_QWLV01000006.1"/>
</dbReference>
<dbReference type="Pfam" id="PF07715">
    <property type="entry name" value="Plug"/>
    <property type="match status" value="1"/>
</dbReference>
<dbReference type="InterPro" id="IPR000531">
    <property type="entry name" value="Beta-barrel_TonB"/>
</dbReference>
<feature type="signal peptide" evidence="6">
    <location>
        <begin position="1"/>
        <end position="23"/>
    </location>
</feature>
<evidence type="ECO:0000256" key="3">
    <source>
        <dbReference type="ARBA" id="ARBA00023237"/>
    </source>
</evidence>
<dbReference type="InterPro" id="IPR036942">
    <property type="entry name" value="Beta-barrel_TonB_sf"/>
</dbReference>
<evidence type="ECO:0000256" key="5">
    <source>
        <dbReference type="SAM" id="MobiDB-lite"/>
    </source>
</evidence>
<feature type="domain" description="TonB-dependent receptor-like beta-barrel" evidence="7">
    <location>
        <begin position="434"/>
        <end position="813"/>
    </location>
</feature>
<dbReference type="GO" id="GO:0009279">
    <property type="term" value="C:cell outer membrane"/>
    <property type="evidence" value="ECO:0007669"/>
    <property type="project" value="UniProtKB-SubCell"/>
</dbReference>
<dbReference type="OrthoDB" id="9768470at2"/>
<dbReference type="SUPFAM" id="SSF56935">
    <property type="entry name" value="Porins"/>
    <property type="match status" value="1"/>
</dbReference>
<keyword evidence="4" id="KW-0798">TonB box</keyword>
<dbReference type="Gene3D" id="2.170.130.10">
    <property type="entry name" value="TonB-dependent receptor, plug domain"/>
    <property type="match status" value="1"/>
</dbReference>
<accession>A0A396RMP9</accession>
<keyword evidence="3" id="KW-0998">Cell outer membrane</keyword>
<dbReference type="Pfam" id="PF00593">
    <property type="entry name" value="TonB_dep_Rec_b-barrel"/>
    <property type="match status" value="1"/>
</dbReference>
<keyword evidence="10" id="KW-1185">Reference proteome</keyword>
<reference evidence="9 10" key="1">
    <citation type="submission" date="2018-08" db="EMBL/GenBank/DDBJ databases">
        <title>The multiple taxonomic identification of Sphingomonas gilva.</title>
        <authorList>
            <person name="Zhu D."/>
            <person name="Zheng S."/>
        </authorList>
    </citation>
    <scope>NUCLEOTIDE SEQUENCE [LARGE SCALE GENOMIC DNA]</scope>
    <source>
        <strain evidence="9 10">ZDH117</strain>
    </source>
</reference>
<dbReference type="AlphaFoldDB" id="A0A396RMP9"/>
<dbReference type="PANTHER" id="PTHR40980:SF5">
    <property type="entry name" value="TONB-DEPENDENT RECEPTOR"/>
    <property type="match status" value="1"/>
</dbReference>
<comment type="caution">
    <text evidence="9">The sequence shown here is derived from an EMBL/GenBank/DDBJ whole genome shotgun (WGS) entry which is preliminary data.</text>
</comment>
<feature type="chain" id="PRO_5017340374" evidence="6">
    <location>
        <begin position="24"/>
        <end position="909"/>
    </location>
</feature>
<keyword evidence="6" id="KW-0732">Signal</keyword>
<evidence type="ECO:0000256" key="1">
    <source>
        <dbReference type="ARBA" id="ARBA00004442"/>
    </source>
</evidence>
<keyword evidence="2 4" id="KW-0472">Membrane</keyword>
<name>A0A396RMP9_9SPHN</name>
<comment type="similarity">
    <text evidence="4">Belongs to the TonB-dependent receptor family.</text>
</comment>
<proteinExistence type="inferred from homology"/>
<dbReference type="EMBL" id="QWLV01000006">
    <property type="protein sequence ID" value="RHW16956.1"/>
    <property type="molecule type" value="Genomic_DNA"/>
</dbReference>
<evidence type="ECO:0000313" key="9">
    <source>
        <dbReference type="EMBL" id="RHW16956.1"/>
    </source>
</evidence>
<dbReference type="InterPro" id="IPR012910">
    <property type="entry name" value="Plug_dom"/>
</dbReference>
<comment type="subcellular location">
    <subcellularLocation>
        <location evidence="1 4">Cell outer membrane</location>
    </subcellularLocation>
</comment>
<gene>
    <name evidence="9" type="ORF">D1610_12510</name>
</gene>
<evidence type="ECO:0000256" key="4">
    <source>
        <dbReference type="RuleBase" id="RU003357"/>
    </source>
</evidence>
<evidence type="ECO:0000313" key="10">
    <source>
        <dbReference type="Proteomes" id="UP000266693"/>
    </source>
</evidence>
<dbReference type="Proteomes" id="UP000266693">
    <property type="component" value="Unassembled WGS sequence"/>
</dbReference>
<protein>
    <submittedName>
        <fullName evidence="9">TonB-dependent receptor</fullName>
    </submittedName>
</protein>
<feature type="domain" description="TonB-dependent receptor plug" evidence="8">
    <location>
        <begin position="85"/>
        <end position="186"/>
    </location>
</feature>
<feature type="region of interest" description="Disordered" evidence="5">
    <location>
        <begin position="19"/>
        <end position="71"/>
    </location>
</feature>
<evidence type="ECO:0000256" key="2">
    <source>
        <dbReference type="ARBA" id="ARBA00023136"/>
    </source>
</evidence>